<dbReference type="EMBL" id="CAJNRF010016866">
    <property type="protein sequence ID" value="CAF2214494.1"/>
    <property type="molecule type" value="Genomic_DNA"/>
</dbReference>
<evidence type="ECO:0000313" key="17">
    <source>
        <dbReference type="EMBL" id="CAF4113582.1"/>
    </source>
</evidence>
<evidence type="ECO:0000313" key="12">
    <source>
        <dbReference type="EMBL" id="CAF2112581.1"/>
    </source>
</evidence>
<dbReference type="PANTHER" id="PTHR48022">
    <property type="entry name" value="PLASTIDIC GLUCOSE TRANSPORTER 4"/>
    <property type="match status" value="1"/>
</dbReference>
<evidence type="ECO:0000313" key="11">
    <source>
        <dbReference type="EMBL" id="CAF2066476.1"/>
    </source>
</evidence>
<organism evidence="11 19">
    <name type="scientific">Rotaria magnacalcarata</name>
    <dbReference type="NCBI Taxonomy" id="392030"/>
    <lineage>
        <taxon>Eukaryota</taxon>
        <taxon>Metazoa</taxon>
        <taxon>Spiralia</taxon>
        <taxon>Gnathifera</taxon>
        <taxon>Rotifera</taxon>
        <taxon>Eurotatoria</taxon>
        <taxon>Bdelloidea</taxon>
        <taxon>Philodinida</taxon>
        <taxon>Philodinidae</taxon>
        <taxon>Rotaria</taxon>
    </lineage>
</organism>
<dbReference type="SUPFAM" id="SSF103473">
    <property type="entry name" value="MFS general substrate transporter"/>
    <property type="match status" value="1"/>
</dbReference>
<dbReference type="Proteomes" id="UP000663824">
    <property type="component" value="Unassembled WGS sequence"/>
</dbReference>
<keyword evidence="3 7" id="KW-0812">Transmembrane</keyword>
<evidence type="ECO:0000256" key="4">
    <source>
        <dbReference type="ARBA" id="ARBA00022989"/>
    </source>
</evidence>
<feature type="transmembrane region" description="Helical" evidence="7">
    <location>
        <begin position="100"/>
        <end position="124"/>
    </location>
</feature>
<dbReference type="Proteomes" id="UP000681967">
    <property type="component" value="Unassembled WGS sequence"/>
</dbReference>
<comment type="caution">
    <text evidence="11">The sequence shown here is derived from an EMBL/GenBank/DDBJ whole genome shotgun (WGS) entry which is preliminary data.</text>
</comment>
<evidence type="ECO:0000256" key="7">
    <source>
        <dbReference type="SAM" id="Phobius"/>
    </source>
</evidence>
<evidence type="ECO:0000313" key="20">
    <source>
        <dbReference type="Proteomes" id="UP000663866"/>
    </source>
</evidence>
<evidence type="ECO:0000256" key="1">
    <source>
        <dbReference type="ARBA" id="ARBA00004141"/>
    </source>
</evidence>
<keyword evidence="5 7" id="KW-0472">Membrane</keyword>
<evidence type="ECO:0000313" key="9">
    <source>
        <dbReference type="EMBL" id="CAF1423239.1"/>
    </source>
</evidence>
<feature type="transmembrane region" description="Helical" evidence="7">
    <location>
        <begin position="455"/>
        <end position="474"/>
    </location>
</feature>
<evidence type="ECO:0000256" key="2">
    <source>
        <dbReference type="ARBA" id="ARBA00010992"/>
    </source>
</evidence>
<dbReference type="InterPro" id="IPR050360">
    <property type="entry name" value="MFS_Sugar_Transporters"/>
</dbReference>
<dbReference type="Proteomes" id="UP000681720">
    <property type="component" value="Unassembled WGS sequence"/>
</dbReference>
<dbReference type="EMBL" id="CAJOBF010004600">
    <property type="protein sequence ID" value="CAF4145410.1"/>
    <property type="molecule type" value="Genomic_DNA"/>
</dbReference>
<gene>
    <name evidence="15" type="ORF">BYL167_LOCUS8787</name>
    <name evidence="10" type="ORF">CJN711_LOCUS29090</name>
    <name evidence="16" type="ORF">GIL414_LOCUS7563</name>
    <name evidence="9" type="ORF">KQP761_LOCUS10667</name>
    <name evidence="11" type="ORF">MBJ925_LOCUS15906</name>
    <name evidence="17" type="ORF">OVN521_LOCUS21564</name>
    <name evidence="14" type="ORF">SMN809_LOCUS6631</name>
    <name evidence="18" type="ORF">UXM345_LOCUS24810</name>
    <name evidence="13" type="ORF">WKI299_LOCUS35182</name>
    <name evidence="12" type="ORF">XDN619_LOCUS21066</name>
</gene>
<dbReference type="Proteomes" id="UP000663842">
    <property type="component" value="Unassembled WGS sequence"/>
</dbReference>
<feature type="transmembrane region" description="Helical" evidence="7">
    <location>
        <begin position="40"/>
        <end position="57"/>
    </location>
</feature>
<comment type="similarity">
    <text evidence="2 6">Belongs to the major facilitator superfamily. Sugar transporter (TC 2.A.1.1) family.</text>
</comment>
<keyword evidence="6" id="KW-0813">Transport</keyword>
<evidence type="ECO:0000256" key="6">
    <source>
        <dbReference type="RuleBase" id="RU003346"/>
    </source>
</evidence>
<dbReference type="FunFam" id="1.20.1250.20:FF:000129">
    <property type="entry name" value="Major Facilitator Superfamily (MFS)"/>
    <property type="match status" value="1"/>
</dbReference>
<dbReference type="PROSITE" id="PS00216">
    <property type="entry name" value="SUGAR_TRANSPORT_1"/>
    <property type="match status" value="1"/>
</dbReference>
<dbReference type="InterPro" id="IPR005829">
    <property type="entry name" value="Sugar_transporter_CS"/>
</dbReference>
<dbReference type="Proteomes" id="UP000676336">
    <property type="component" value="Unassembled WGS sequence"/>
</dbReference>
<evidence type="ECO:0000313" key="10">
    <source>
        <dbReference type="EMBL" id="CAF1531789.1"/>
    </source>
</evidence>
<dbReference type="EMBL" id="CAJOBG010004502">
    <property type="protein sequence ID" value="CAF4113582.1"/>
    <property type="molecule type" value="Genomic_DNA"/>
</dbReference>
<evidence type="ECO:0000313" key="19">
    <source>
        <dbReference type="Proteomes" id="UP000663824"/>
    </source>
</evidence>
<dbReference type="PROSITE" id="PS50850">
    <property type="entry name" value="MFS"/>
    <property type="match status" value="1"/>
</dbReference>
<dbReference type="InterPro" id="IPR036259">
    <property type="entry name" value="MFS_trans_sf"/>
</dbReference>
<feature type="transmembrane region" description="Helical" evidence="7">
    <location>
        <begin position="340"/>
        <end position="360"/>
    </location>
</feature>
<dbReference type="GO" id="GO:0016020">
    <property type="term" value="C:membrane"/>
    <property type="evidence" value="ECO:0007669"/>
    <property type="project" value="UniProtKB-SubCell"/>
</dbReference>
<dbReference type="AlphaFoldDB" id="A0A816QXF4"/>
<keyword evidence="20" id="KW-1185">Reference proteome</keyword>
<dbReference type="InterPro" id="IPR005828">
    <property type="entry name" value="MFS_sugar_transport-like"/>
</dbReference>
<accession>A0A816QXF4</accession>
<feature type="transmembrane region" description="Helical" evidence="7">
    <location>
        <begin position="131"/>
        <end position="151"/>
    </location>
</feature>
<feature type="transmembrane region" description="Helical" evidence="7">
    <location>
        <begin position="480"/>
        <end position="504"/>
    </location>
</feature>
<reference evidence="11" key="1">
    <citation type="submission" date="2021-02" db="EMBL/GenBank/DDBJ databases">
        <authorList>
            <person name="Nowell W R."/>
        </authorList>
    </citation>
    <scope>NUCLEOTIDE SEQUENCE</scope>
</reference>
<dbReference type="NCBIfam" id="TIGR00879">
    <property type="entry name" value="SP"/>
    <property type="match status" value="1"/>
</dbReference>
<evidence type="ECO:0000256" key="3">
    <source>
        <dbReference type="ARBA" id="ARBA00022692"/>
    </source>
</evidence>
<proteinExistence type="inferred from homology"/>
<feature type="transmembrane region" description="Helical" evidence="7">
    <location>
        <begin position="229"/>
        <end position="246"/>
    </location>
</feature>
<comment type="subcellular location">
    <subcellularLocation>
        <location evidence="1">Membrane</location>
        <topology evidence="1">Multi-pass membrane protein</topology>
    </subcellularLocation>
</comment>
<dbReference type="EMBL" id="CAJNOW010004611">
    <property type="protein sequence ID" value="CAF1423239.1"/>
    <property type="molecule type" value="Genomic_DNA"/>
</dbReference>
<dbReference type="OrthoDB" id="6612291at2759"/>
<dbReference type="Proteomes" id="UP000663866">
    <property type="component" value="Unassembled WGS sequence"/>
</dbReference>
<dbReference type="EMBL" id="CAJNRG010009323">
    <property type="protein sequence ID" value="CAF2112581.1"/>
    <property type="molecule type" value="Genomic_DNA"/>
</dbReference>
<dbReference type="EMBL" id="CAJNOV010013763">
    <property type="protein sequence ID" value="CAF1531789.1"/>
    <property type="molecule type" value="Genomic_DNA"/>
</dbReference>
<evidence type="ECO:0000313" key="14">
    <source>
        <dbReference type="EMBL" id="CAF3900944.1"/>
    </source>
</evidence>
<feature type="domain" description="Major facilitator superfamily (MFS) profile" evidence="8">
    <location>
        <begin position="44"/>
        <end position="508"/>
    </location>
</feature>
<evidence type="ECO:0000313" key="13">
    <source>
        <dbReference type="EMBL" id="CAF2214494.1"/>
    </source>
</evidence>
<evidence type="ECO:0000256" key="5">
    <source>
        <dbReference type="ARBA" id="ARBA00023136"/>
    </source>
</evidence>
<keyword evidence="4 7" id="KW-1133">Transmembrane helix</keyword>
<feature type="transmembrane region" description="Helical" evidence="7">
    <location>
        <begin position="420"/>
        <end position="443"/>
    </location>
</feature>
<dbReference type="InterPro" id="IPR020846">
    <property type="entry name" value="MFS_dom"/>
</dbReference>
<feature type="transmembrane region" description="Helical" evidence="7">
    <location>
        <begin position="372"/>
        <end position="400"/>
    </location>
</feature>
<name>A0A816QXF4_9BILA</name>
<evidence type="ECO:0000313" key="15">
    <source>
        <dbReference type="EMBL" id="CAF3907197.1"/>
    </source>
</evidence>
<dbReference type="PANTHER" id="PTHR48022:SF2">
    <property type="entry name" value="PLASTIDIC GLUCOSE TRANSPORTER 4"/>
    <property type="match status" value="1"/>
</dbReference>
<dbReference type="Proteomes" id="UP000663834">
    <property type="component" value="Unassembled WGS sequence"/>
</dbReference>
<feature type="transmembrane region" description="Helical" evidence="7">
    <location>
        <begin position="195"/>
        <end position="217"/>
    </location>
</feature>
<dbReference type="Pfam" id="PF00083">
    <property type="entry name" value="Sugar_tr"/>
    <property type="match status" value="1"/>
</dbReference>
<dbReference type="GO" id="GO:0005351">
    <property type="term" value="F:carbohydrate:proton symporter activity"/>
    <property type="evidence" value="ECO:0007669"/>
    <property type="project" value="TreeGrafter"/>
</dbReference>
<dbReference type="EMBL" id="CAJOBI010001819">
    <property type="protein sequence ID" value="CAF3900944.1"/>
    <property type="molecule type" value="Genomic_DNA"/>
</dbReference>
<dbReference type="Gene3D" id="1.20.1250.20">
    <property type="entry name" value="MFS general substrate transporter like domains"/>
    <property type="match status" value="1"/>
</dbReference>
<protein>
    <recommendedName>
        <fullName evidence="8">Major facilitator superfamily (MFS) profile domain-containing protein</fullName>
    </recommendedName>
</protein>
<dbReference type="InterPro" id="IPR003663">
    <property type="entry name" value="Sugar/inositol_transpt"/>
</dbReference>
<dbReference type="EMBL" id="CAJNRE010007596">
    <property type="protein sequence ID" value="CAF2066476.1"/>
    <property type="molecule type" value="Genomic_DNA"/>
</dbReference>
<dbReference type="PRINTS" id="PR00171">
    <property type="entry name" value="SUGRTRNSPORT"/>
</dbReference>
<dbReference type="EMBL" id="CAJOBJ010002326">
    <property type="protein sequence ID" value="CAF3920830.1"/>
    <property type="molecule type" value="Genomic_DNA"/>
</dbReference>
<dbReference type="Proteomes" id="UP000663856">
    <property type="component" value="Unassembled WGS sequence"/>
</dbReference>
<evidence type="ECO:0000313" key="18">
    <source>
        <dbReference type="EMBL" id="CAF4145410.1"/>
    </source>
</evidence>
<evidence type="ECO:0000313" key="16">
    <source>
        <dbReference type="EMBL" id="CAF3920830.1"/>
    </source>
</evidence>
<dbReference type="EMBL" id="CAJOBH010002449">
    <property type="protein sequence ID" value="CAF3907197.1"/>
    <property type="molecule type" value="Genomic_DNA"/>
</dbReference>
<dbReference type="Proteomes" id="UP000663887">
    <property type="component" value="Unassembled WGS sequence"/>
</dbReference>
<evidence type="ECO:0000259" key="8">
    <source>
        <dbReference type="PROSITE" id="PS50850"/>
    </source>
</evidence>
<sequence>MSIKPVNKIDENIKEVSKEPHAEIHHDHDHKEVHYGKPHFAVFLAAFTSLGGWFFGYDQGVTGGIVIMNSFKNDFCVGVYGNVSDCNLPVAAVPSEYRRFLVLFNLLYNVGCFLGAVFISSVVAERLGRRAVIFTSAVLFFIGTSMVIFPPGGSTKIMILILVGRIVEGTGVGCSSFSCPLYASEIAPTNLRGMLSGFMQMTVVIGLFAANVVNILLQNHKWGWRLSNGVILIAPLLIMAGIFLCPETPRWLYKKKGRAAAEDSLKRIRRIDDVSAELDAISDAIKEEGSQISLKELFTKKKMLERLGIGMGMHVLQQATGINPIFNFGGIIYESVLGKGIISLLILSGTNLLSTIPALFMFDRLGRRKLLIFGGLAMVVGHLVAATIFVTGCTVTTSIINGTTISEEKVNCSTSSGILMLVSTAVFVGFFAISWGPIAWIYAAEIFPLNVRARAMSLTTGSNWFMGTIMSYILELIKPLGIHGVFYLFSALSLVAVGFVYLFCPETRGVLLEDIEEQFDNFQLKNRGFVKLFRRSCKRKRKRTMQVNIIEMQS</sequence>
<dbReference type="Proteomes" id="UP000663855">
    <property type="component" value="Unassembled WGS sequence"/>
</dbReference>